<dbReference type="PROSITE" id="PS52039">
    <property type="entry name" value="TOPO_IA_2"/>
    <property type="match status" value="1"/>
</dbReference>
<evidence type="ECO:0000259" key="8">
    <source>
        <dbReference type="PROSITE" id="PS52039"/>
    </source>
</evidence>
<dbReference type="SMART" id="SM00436">
    <property type="entry name" value="TOP1Bc"/>
    <property type="match status" value="1"/>
</dbReference>
<dbReference type="GO" id="GO:0003917">
    <property type="term" value="F:DNA topoisomerase type I (single strand cut, ATP-independent) activity"/>
    <property type="evidence" value="ECO:0007669"/>
    <property type="project" value="UniProtKB-EC"/>
</dbReference>
<evidence type="ECO:0000256" key="6">
    <source>
        <dbReference type="ARBA" id="ARBA00023235"/>
    </source>
</evidence>
<sequence>MSASNKILVIVESPSKCKKIENYLGSEYKVIASYGHFTKLDDLQQINFEDFTIKYKINSQKVVKQLRESVKHARDVIIATDDDREGEAIGWTICHFCHLDIKKTKKITFQEITKTAILNALDNIHHIDMDRVKSQQARQILDIYLGYKISPMLWKYVQHKLSAGRCQTPALHLIYENQNEFDSATSDTEYKVNSNFTSKNILFSLTTNIEKENILEFIQEIKDKMSWTIDTTNIKEITEKSPQILITSSLQQKASNVLKMSPKTTMKCAQELYENGYITYMRTDSSCYSKDFIRSLKKHIEQSYGEKYLLPNIEQLSVNKSNGKAQEAHEGIRVCDLSIQESQLKNSSSNRLYRFIYKHCIQCGMAFSQSRDYEYFIQTGAVSAQNKEYIFKYKENVSLFDGWKLLETESNKTRFKNYLDTLFAGSTPFDMNYLEAVEKLISSPKHLSEASLIQQLEKRNIGRPSTFSSIIQNIQDKRYVLKGNIEGQLKRITNYRVNSEKEIQEINKEEYLNPEKGKLQITPLGKQVCEFCYQHFDSIFNYEFTNNMETGLDNIESREINNCKLLRDYTSNVDELIAQTKTNYENNPEQIKKICDTSLHCGKIGGLAAYIKSGKYGYYLCYGNNGKTKVSLKEFKGFNIEEKINQKSEVCQEELNTLIRFVELGKETRNKNILVELNQDYSIRESKYGFYLYYKTKKMKQPKFMKYNDEKDDKIDMRNEWIRENNLSEIKLYINQKYKINI</sequence>
<keyword evidence="6" id="KW-0413">Isomerase</keyword>
<evidence type="ECO:0000256" key="1">
    <source>
        <dbReference type="ARBA" id="ARBA00000213"/>
    </source>
</evidence>
<feature type="domain" description="Topo IA-type catalytic" evidence="8">
    <location>
        <begin position="128"/>
        <end position="577"/>
    </location>
</feature>
<evidence type="ECO:0000256" key="5">
    <source>
        <dbReference type="ARBA" id="ARBA00023125"/>
    </source>
</evidence>
<evidence type="ECO:0000313" key="9">
    <source>
        <dbReference type="EMBL" id="QHU22492.1"/>
    </source>
</evidence>
<dbReference type="InterPro" id="IPR013826">
    <property type="entry name" value="Topo_IA_cen_sub3"/>
</dbReference>
<dbReference type="PRINTS" id="PR00417">
    <property type="entry name" value="PRTPISMRASEI"/>
</dbReference>
<protein>
    <recommendedName>
        <fullName evidence="3">DNA topoisomerase</fullName>
        <ecNumber evidence="3">5.6.2.1</ecNumber>
    </recommendedName>
</protein>
<dbReference type="Gene3D" id="2.70.20.10">
    <property type="entry name" value="Topoisomerase I, domain 3"/>
    <property type="match status" value="1"/>
</dbReference>
<dbReference type="InterPro" id="IPR013824">
    <property type="entry name" value="Topo_IA_cen_sub1"/>
</dbReference>
<dbReference type="InterPro" id="IPR000380">
    <property type="entry name" value="Topo_IA"/>
</dbReference>
<dbReference type="PROSITE" id="PS50880">
    <property type="entry name" value="TOPRIM"/>
    <property type="match status" value="1"/>
</dbReference>
<dbReference type="InterPro" id="IPR006171">
    <property type="entry name" value="TOPRIM_dom"/>
</dbReference>
<proteinExistence type="inferred from homology"/>
<name>A0A6C0KWZ1_9ZZZZ</name>
<dbReference type="Gene3D" id="1.10.290.10">
    <property type="entry name" value="Topoisomerase I, domain 4"/>
    <property type="match status" value="1"/>
</dbReference>
<dbReference type="InterPro" id="IPR013825">
    <property type="entry name" value="Topo_IA_cen_sub2"/>
</dbReference>
<dbReference type="PANTHER" id="PTHR42785">
    <property type="entry name" value="DNA TOPOISOMERASE, TYPE IA, CORE"/>
    <property type="match status" value="1"/>
</dbReference>
<dbReference type="AlphaFoldDB" id="A0A6C0KWZ1"/>
<dbReference type="CDD" id="cd00186">
    <property type="entry name" value="TOP1Ac"/>
    <property type="match status" value="1"/>
</dbReference>
<dbReference type="Gene3D" id="3.40.50.140">
    <property type="match status" value="1"/>
</dbReference>
<dbReference type="GO" id="GO:0003677">
    <property type="term" value="F:DNA binding"/>
    <property type="evidence" value="ECO:0007669"/>
    <property type="project" value="UniProtKB-KW"/>
</dbReference>
<feature type="domain" description="Toprim" evidence="7">
    <location>
        <begin position="6"/>
        <end position="112"/>
    </location>
</feature>
<dbReference type="InterPro" id="IPR003601">
    <property type="entry name" value="Topo_IA_2"/>
</dbReference>
<keyword evidence="5" id="KW-0238">DNA-binding</keyword>
<dbReference type="Gene3D" id="1.10.460.10">
    <property type="entry name" value="Topoisomerase I, domain 2"/>
    <property type="match status" value="2"/>
</dbReference>
<evidence type="ECO:0000256" key="4">
    <source>
        <dbReference type="ARBA" id="ARBA00023029"/>
    </source>
</evidence>
<comment type="similarity">
    <text evidence="2">Belongs to the type IA topoisomerase family.</text>
</comment>
<dbReference type="SUPFAM" id="SSF56712">
    <property type="entry name" value="Prokaryotic type I DNA topoisomerase"/>
    <property type="match status" value="1"/>
</dbReference>
<evidence type="ECO:0000256" key="3">
    <source>
        <dbReference type="ARBA" id="ARBA00012891"/>
    </source>
</evidence>
<dbReference type="InterPro" id="IPR023405">
    <property type="entry name" value="Topo_IA_core_domain"/>
</dbReference>
<dbReference type="SMART" id="SM00493">
    <property type="entry name" value="TOPRIM"/>
    <property type="match status" value="1"/>
</dbReference>
<dbReference type="GO" id="GO:0006265">
    <property type="term" value="P:DNA topological change"/>
    <property type="evidence" value="ECO:0007669"/>
    <property type="project" value="InterPro"/>
</dbReference>
<dbReference type="PANTHER" id="PTHR42785:SF1">
    <property type="entry name" value="DNA TOPOISOMERASE"/>
    <property type="match status" value="1"/>
</dbReference>
<dbReference type="Pfam" id="PF01131">
    <property type="entry name" value="Topoisom_bac"/>
    <property type="match status" value="1"/>
</dbReference>
<reference evidence="9" key="1">
    <citation type="journal article" date="2020" name="Nature">
        <title>Giant virus diversity and host interactions through global metagenomics.</title>
        <authorList>
            <person name="Schulz F."/>
            <person name="Roux S."/>
            <person name="Paez-Espino D."/>
            <person name="Jungbluth S."/>
            <person name="Walsh D.A."/>
            <person name="Denef V.J."/>
            <person name="McMahon K.D."/>
            <person name="Konstantinidis K.T."/>
            <person name="Eloe-Fadrosh E.A."/>
            <person name="Kyrpides N.C."/>
            <person name="Woyke T."/>
        </authorList>
    </citation>
    <scope>NUCLEOTIDE SEQUENCE</scope>
    <source>
        <strain evidence="9">GVMAG-S-ERX555907-102</strain>
    </source>
</reference>
<evidence type="ECO:0000256" key="2">
    <source>
        <dbReference type="ARBA" id="ARBA00009446"/>
    </source>
</evidence>
<evidence type="ECO:0000259" key="7">
    <source>
        <dbReference type="PROSITE" id="PS50880"/>
    </source>
</evidence>
<comment type="catalytic activity">
    <reaction evidence="1">
        <text>ATP-independent breakage of single-stranded DNA, followed by passage and rejoining.</text>
        <dbReference type="EC" id="5.6.2.1"/>
    </reaction>
</comment>
<organism evidence="9">
    <name type="scientific">viral metagenome</name>
    <dbReference type="NCBI Taxonomy" id="1070528"/>
    <lineage>
        <taxon>unclassified sequences</taxon>
        <taxon>metagenomes</taxon>
        <taxon>organismal metagenomes</taxon>
    </lineage>
</organism>
<dbReference type="PROSITE" id="PS00396">
    <property type="entry name" value="TOPO_IA_1"/>
    <property type="match status" value="1"/>
</dbReference>
<dbReference type="InterPro" id="IPR003602">
    <property type="entry name" value="Topo_IA_DNA-bd_dom"/>
</dbReference>
<dbReference type="InterPro" id="IPR013497">
    <property type="entry name" value="Topo_IA_cen"/>
</dbReference>
<accession>A0A6C0KWZ1</accession>
<dbReference type="EC" id="5.6.2.1" evidence="3"/>
<dbReference type="EMBL" id="MN741008">
    <property type="protein sequence ID" value="QHU22492.1"/>
    <property type="molecule type" value="Genomic_DNA"/>
</dbReference>
<dbReference type="SMART" id="SM00437">
    <property type="entry name" value="TOP1Ac"/>
    <property type="match status" value="1"/>
</dbReference>
<keyword evidence="4" id="KW-0799">Topoisomerase</keyword>
<dbReference type="Pfam" id="PF01751">
    <property type="entry name" value="Toprim"/>
    <property type="match status" value="1"/>
</dbReference>
<dbReference type="InterPro" id="IPR023406">
    <property type="entry name" value="Topo_IA_AS"/>
</dbReference>